<evidence type="ECO:0000256" key="6">
    <source>
        <dbReference type="ARBA" id="ARBA00023163"/>
    </source>
</evidence>
<comment type="similarity">
    <text evidence="2 8">Belongs to the Mediator complex subunit 31 family.</text>
</comment>
<dbReference type="STRING" id="1151754.M9MES1"/>
<evidence type="ECO:0000256" key="5">
    <source>
        <dbReference type="ARBA" id="ARBA00023159"/>
    </source>
</evidence>
<evidence type="ECO:0000256" key="2">
    <source>
        <dbReference type="ARBA" id="ARBA00006378"/>
    </source>
</evidence>
<comment type="function">
    <text evidence="8">Component of the Mediator complex, a coactivator involved in the regulated transcription of nearly all RNA polymerase II-dependent genes. Mediator functions as a bridge to convey information from gene-specific regulatory proteins to the basal RNA polymerase II transcription machinery. Mediator is recruited to promoters by direct interactions with regulatory proteins and serves as a scaffold for the assembly of a functional preinitiation complex with RNA polymerase II and the general transcription factors.</text>
</comment>
<dbReference type="InterPro" id="IPR008831">
    <property type="entry name" value="Mediator_Med31"/>
</dbReference>
<evidence type="ECO:0000313" key="10">
    <source>
        <dbReference type="EMBL" id="GAC75543.1"/>
    </source>
</evidence>
<dbReference type="GO" id="GO:0003712">
    <property type="term" value="F:transcription coregulator activity"/>
    <property type="evidence" value="ECO:0007669"/>
    <property type="project" value="InterPro"/>
</dbReference>
<feature type="region of interest" description="Disordered" evidence="9">
    <location>
        <begin position="126"/>
        <end position="145"/>
    </location>
</feature>
<dbReference type="OrthoDB" id="10257739at2759"/>
<evidence type="ECO:0000313" key="11">
    <source>
        <dbReference type="Proteomes" id="UP000011976"/>
    </source>
</evidence>
<evidence type="ECO:0000256" key="8">
    <source>
        <dbReference type="RuleBase" id="RU364129"/>
    </source>
</evidence>
<evidence type="ECO:0000256" key="4">
    <source>
        <dbReference type="ARBA" id="ARBA00023015"/>
    </source>
</evidence>
<organism evidence="10 11">
    <name type="scientific">Pseudozyma antarctica (strain T-34)</name>
    <name type="common">Yeast</name>
    <name type="synonym">Candida antarctica</name>
    <dbReference type="NCBI Taxonomy" id="1151754"/>
    <lineage>
        <taxon>Eukaryota</taxon>
        <taxon>Fungi</taxon>
        <taxon>Dikarya</taxon>
        <taxon>Basidiomycota</taxon>
        <taxon>Ustilaginomycotina</taxon>
        <taxon>Ustilaginomycetes</taxon>
        <taxon>Ustilaginales</taxon>
        <taxon>Ustilaginaceae</taxon>
        <taxon>Moesziomyces</taxon>
    </lineage>
</organism>
<dbReference type="AlphaFoldDB" id="M9MES1"/>
<dbReference type="FunFam" id="1.10.10.1340:FF:000008">
    <property type="entry name" value="Mediator of RNA polymerase II transcription subunit 31"/>
    <property type="match status" value="1"/>
</dbReference>
<dbReference type="GO" id="GO:0006355">
    <property type="term" value="P:regulation of DNA-templated transcription"/>
    <property type="evidence" value="ECO:0007669"/>
    <property type="project" value="InterPro"/>
</dbReference>
<evidence type="ECO:0000256" key="3">
    <source>
        <dbReference type="ARBA" id="ARBA00019660"/>
    </source>
</evidence>
<evidence type="ECO:0000256" key="7">
    <source>
        <dbReference type="ARBA" id="ARBA00023242"/>
    </source>
</evidence>
<comment type="subunit">
    <text evidence="8">Component of the Mediator complex.</text>
</comment>
<keyword evidence="4 8" id="KW-0805">Transcription regulation</keyword>
<keyword evidence="5 8" id="KW-0010">Activator</keyword>
<sequence length="145" mass="16218">MTTEADPTAAPAGNVGASEMDAKLRQENQAAFSRDLEFVSSLANPFYLNHLALSGVLASPSFLRYLKHLDYFRHPRYVKYLQYPHALHMLDLLQSEPDFRLACRDPAFVGEVMAKQVAHWATWRDPDANAADEPPESNLPSTESA</sequence>
<dbReference type="Pfam" id="PF05669">
    <property type="entry name" value="Med31"/>
    <property type="match status" value="1"/>
</dbReference>
<keyword evidence="7 8" id="KW-0539">Nucleus</keyword>
<dbReference type="GO" id="GO:0016592">
    <property type="term" value="C:mediator complex"/>
    <property type="evidence" value="ECO:0007669"/>
    <property type="project" value="InterPro"/>
</dbReference>
<dbReference type="Gene3D" id="1.10.10.1340">
    <property type="entry name" value="Mediator of RNA polymerase II, submodule Med31 (Soh1)"/>
    <property type="match status" value="1"/>
</dbReference>
<keyword evidence="6 8" id="KW-0804">Transcription</keyword>
<dbReference type="PANTHER" id="PTHR13186">
    <property type="entry name" value="MEDIATOR OF RNA POLYMERASE II TRANSCRIPTION SUBUNIT 31"/>
    <property type="match status" value="1"/>
</dbReference>
<dbReference type="EMBL" id="DF196782">
    <property type="protein sequence ID" value="GAC75543.1"/>
    <property type="molecule type" value="Genomic_DNA"/>
</dbReference>
<dbReference type="Proteomes" id="UP000011976">
    <property type="component" value="Unassembled WGS sequence"/>
</dbReference>
<name>M9MES1_PSEA3</name>
<accession>M9MES1</accession>
<gene>
    <name evidence="10" type="ORF">PANT_16c00034</name>
</gene>
<protein>
    <recommendedName>
        <fullName evidence="3 8">Mediator of RNA polymerase II transcription subunit 31</fullName>
    </recommendedName>
</protein>
<dbReference type="InterPro" id="IPR038089">
    <property type="entry name" value="Med31_sf"/>
</dbReference>
<evidence type="ECO:0000256" key="1">
    <source>
        <dbReference type="ARBA" id="ARBA00004123"/>
    </source>
</evidence>
<proteinExistence type="inferred from homology"/>
<reference evidence="11" key="1">
    <citation type="journal article" date="2013" name="Genome Announc.">
        <title>Genome sequence of the basidiomycetous yeast Pseudozyma antarctica T-34, a producer of the glycolipid biosurfactants mannosylerythritol lipids.</title>
        <authorList>
            <person name="Morita T."/>
            <person name="Koike H."/>
            <person name="Koyama Y."/>
            <person name="Hagiwara H."/>
            <person name="Ito E."/>
            <person name="Fukuoka T."/>
            <person name="Imura T."/>
            <person name="Machida M."/>
            <person name="Kitamoto D."/>
        </authorList>
    </citation>
    <scope>NUCLEOTIDE SEQUENCE [LARGE SCALE GENOMIC DNA]</scope>
    <source>
        <strain evidence="11">T-34</strain>
    </source>
</reference>
<evidence type="ECO:0000256" key="9">
    <source>
        <dbReference type="SAM" id="MobiDB-lite"/>
    </source>
</evidence>
<comment type="subcellular location">
    <subcellularLocation>
        <location evidence="1 8">Nucleus</location>
    </subcellularLocation>
</comment>